<dbReference type="STRING" id="83767.SAMN05660652_01425"/>
<dbReference type="GO" id="GO:0015627">
    <property type="term" value="C:type II protein secretion system complex"/>
    <property type="evidence" value="ECO:0007669"/>
    <property type="project" value="InterPro"/>
</dbReference>
<evidence type="ECO:0000256" key="4">
    <source>
        <dbReference type="ARBA" id="ARBA00022481"/>
    </source>
</evidence>
<dbReference type="SUPFAM" id="SSF54523">
    <property type="entry name" value="Pili subunits"/>
    <property type="match status" value="1"/>
</dbReference>
<dbReference type="RefSeq" id="WP_281245570.1">
    <property type="nucleotide sequence ID" value="NZ_FNCY01000004.1"/>
</dbReference>
<evidence type="ECO:0000256" key="1">
    <source>
        <dbReference type="ARBA" id="ARBA00004377"/>
    </source>
</evidence>
<evidence type="ECO:0000256" key="11">
    <source>
        <dbReference type="SAM" id="Phobius"/>
    </source>
</evidence>
<keyword evidence="3" id="KW-1003">Cell membrane</keyword>
<dbReference type="Pfam" id="PF12019">
    <property type="entry name" value="GspH"/>
    <property type="match status" value="1"/>
</dbReference>
<evidence type="ECO:0000256" key="10">
    <source>
        <dbReference type="ARBA" id="ARBA00030775"/>
    </source>
</evidence>
<evidence type="ECO:0000313" key="13">
    <source>
        <dbReference type="EMBL" id="SDH21774.1"/>
    </source>
</evidence>
<evidence type="ECO:0000256" key="8">
    <source>
        <dbReference type="ARBA" id="ARBA00023136"/>
    </source>
</evidence>
<protein>
    <recommendedName>
        <fullName evidence="2">Type II secretion system protein H</fullName>
    </recommendedName>
    <alternativeName>
        <fullName evidence="10">General secretion pathway protein H</fullName>
    </alternativeName>
</protein>
<keyword evidence="5" id="KW-0997">Cell inner membrane</keyword>
<evidence type="ECO:0000256" key="9">
    <source>
        <dbReference type="ARBA" id="ARBA00025772"/>
    </source>
</evidence>
<keyword evidence="7 11" id="KW-1133">Transmembrane helix</keyword>
<evidence type="ECO:0000256" key="3">
    <source>
        <dbReference type="ARBA" id="ARBA00022475"/>
    </source>
</evidence>
<gene>
    <name evidence="13" type="ORF">SAMN05660652_01425</name>
</gene>
<dbReference type="Pfam" id="PF07963">
    <property type="entry name" value="N_methyl"/>
    <property type="match status" value="1"/>
</dbReference>
<dbReference type="InterPro" id="IPR022346">
    <property type="entry name" value="T2SS_GspH"/>
</dbReference>
<keyword evidence="6 11" id="KW-0812">Transmembrane</keyword>
<accession>A0A1G8ALG0</accession>
<evidence type="ECO:0000256" key="2">
    <source>
        <dbReference type="ARBA" id="ARBA00021549"/>
    </source>
</evidence>
<dbReference type="EMBL" id="FNCY01000004">
    <property type="protein sequence ID" value="SDH21774.1"/>
    <property type="molecule type" value="Genomic_DNA"/>
</dbReference>
<name>A0A1G8ALG0_9RHOO</name>
<evidence type="ECO:0000256" key="5">
    <source>
        <dbReference type="ARBA" id="ARBA00022519"/>
    </source>
</evidence>
<feature type="domain" description="General secretion pathway GspH" evidence="12">
    <location>
        <begin position="58"/>
        <end position="156"/>
    </location>
</feature>
<evidence type="ECO:0000256" key="6">
    <source>
        <dbReference type="ARBA" id="ARBA00022692"/>
    </source>
</evidence>
<reference evidence="13 14" key="1">
    <citation type="submission" date="2016-10" db="EMBL/GenBank/DDBJ databases">
        <authorList>
            <person name="de Groot N.N."/>
        </authorList>
    </citation>
    <scope>NUCLEOTIDE SEQUENCE [LARGE SCALE GENOMIC DNA]</scope>
    <source>
        <strain evidence="13 14">DSM 5885</strain>
    </source>
</reference>
<comment type="similarity">
    <text evidence="9">Belongs to the GSP H family.</text>
</comment>
<dbReference type="InterPro" id="IPR045584">
    <property type="entry name" value="Pilin-like"/>
</dbReference>
<comment type="subcellular location">
    <subcellularLocation>
        <location evidence="1">Cell inner membrane</location>
        <topology evidence="1">Single-pass membrane protein</topology>
    </subcellularLocation>
</comment>
<organism evidence="13 14">
    <name type="scientific">Propionivibrio dicarboxylicus</name>
    <dbReference type="NCBI Taxonomy" id="83767"/>
    <lineage>
        <taxon>Bacteria</taxon>
        <taxon>Pseudomonadati</taxon>
        <taxon>Pseudomonadota</taxon>
        <taxon>Betaproteobacteria</taxon>
        <taxon>Rhodocyclales</taxon>
        <taxon>Rhodocyclaceae</taxon>
        <taxon>Propionivibrio</taxon>
    </lineage>
</organism>
<dbReference type="AlphaFoldDB" id="A0A1G8ALG0"/>
<sequence length="175" mass="18405">MPTSAHGCCSPAQALRPPRTGRGFTLIEVLVVCAIMATALAFAALKLDVTDGARLKAAAEDLAGRLENARDEAVIRGQAIAFSSDGQGYQFWLADRNRNAWVVLADSAHLVSGRFAGGAQLQSVVINGSPRPVGERITFSPVGLSDAFSLSLSIGPARLEILADALGRIEIRHAL</sequence>
<keyword evidence="4" id="KW-0488">Methylation</keyword>
<dbReference type="Gene3D" id="3.55.40.10">
    <property type="entry name" value="minor pseudopilin epsh domain"/>
    <property type="match status" value="1"/>
</dbReference>
<dbReference type="GO" id="GO:0005886">
    <property type="term" value="C:plasma membrane"/>
    <property type="evidence" value="ECO:0007669"/>
    <property type="project" value="UniProtKB-SubCell"/>
</dbReference>
<keyword evidence="14" id="KW-1185">Reference proteome</keyword>
<evidence type="ECO:0000313" key="14">
    <source>
        <dbReference type="Proteomes" id="UP000198607"/>
    </source>
</evidence>
<dbReference type="GO" id="GO:0015628">
    <property type="term" value="P:protein secretion by the type II secretion system"/>
    <property type="evidence" value="ECO:0007669"/>
    <property type="project" value="InterPro"/>
</dbReference>
<keyword evidence="8 11" id="KW-0472">Membrane</keyword>
<dbReference type="Proteomes" id="UP000198607">
    <property type="component" value="Unassembled WGS sequence"/>
</dbReference>
<feature type="transmembrane region" description="Helical" evidence="11">
    <location>
        <begin position="24"/>
        <end position="45"/>
    </location>
</feature>
<proteinExistence type="inferred from homology"/>
<evidence type="ECO:0000259" key="12">
    <source>
        <dbReference type="Pfam" id="PF12019"/>
    </source>
</evidence>
<dbReference type="NCBIfam" id="TIGR02532">
    <property type="entry name" value="IV_pilin_GFxxxE"/>
    <property type="match status" value="1"/>
</dbReference>
<evidence type="ECO:0000256" key="7">
    <source>
        <dbReference type="ARBA" id="ARBA00022989"/>
    </source>
</evidence>
<dbReference type="InterPro" id="IPR012902">
    <property type="entry name" value="N_methyl_site"/>
</dbReference>